<evidence type="ECO:0000256" key="4">
    <source>
        <dbReference type="ARBA" id="ARBA00023242"/>
    </source>
</evidence>
<feature type="domain" description="Homeobox" evidence="8">
    <location>
        <begin position="220"/>
        <end position="280"/>
    </location>
</feature>
<dbReference type="SUPFAM" id="SSF46689">
    <property type="entry name" value="Homeodomain-like"/>
    <property type="match status" value="1"/>
</dbReference>
<dbReference type="InterPro" id="IPR001356">
    <property type="entry name" value="HD"/>
</dbReference>
<dbReference type="PANTHER" id="PTHR24329">
    <property type="entry name" value="HOMEOBOX PROTEIN ARISTALESS"/>
    <property type="match status" value="1"/>
</dbReference>
<keyword evidence="3 5" id="KW-0371">Homeobox</keyword>
<feature type="region of interest" description="Disordered" evidence="7">
    <location>
        <begin position="351"/>
        <end position="383"/>
    </location>
</feature>
<dbReference type="PRINTS" id="PR00031">
    <property type="entry name" value="HTHREPRESSR"/>
</dbReference>
<evidence type="ECO:0000313" key="9">
    <source>
        <dbReference type="EMBL" id="CAL4059500.1"/>
    </source>
</evidence>
<comment type="caution">
    <text evidence="9">The sequence shown here is derived from an EMBL/GenBank/DDBJ whole genome shotgun (WGS) entry which is preliminary data.</text>
</comment>
<keyword evidence="4 5" id="KW-0539">Nucleus</keyword>
<dbReference type="InterPro" id="IPR017970">
    <property type="entry name" value="Homeobox_CS"/>
</dbReference>
<dbReference type="GO" id="GO:0000977">
    <property type="term" value="F:RNA polymerase II transcription regulatory region sequence-specific DNA binding"/>
    <property type="evidence" value="ECO:0007669"/>
    <property type="project" value="TreeGrafter"/>
</dbReference>
<feature type="region of interest" description="Disordered" evidence="7">
    <location>
        <begin position="196"/>
        <end position="215"/>
    </location>
</feature>
<evidence type="ECO:0000313" key="10">
    <source>
        <dbReference type="Proteomes" id="UP001497623"/>
    </source>
</evidence>
<dbReference type="InterPro" id="IPR009057">
    <property type="entry name" value="Homeodomain-like_sf"/>
</dbReference>
<dbReference type="Proteomes" id="UP001497623">
    <property type="component" value="Unassembled WGS sequence"/>
</dbReference>
<dbReference type="PROSITE" id="PS50071">
    <property type="entry name" value="HOMEOBOX_2"/>
    <property type="match status" value="1"/>
</dbReference>
<dbReference type="Gene3D" id="1.10.10.60">
    <property type="entry name" value="Homeodomain-like"/>
    <property type="match status" value="1"/>
</dbReference>
<dbReference type="PROSITE" id="PS00027">
    <property type="entry name" value="HOMEOBOX_1"/>
    <property type="match status" value="1"/>
</dbReference>
<sequence length="618" mass="66668">MLAVMAEFTREQQQQAGQQANTVSGGSPPPSAPPPRSPLPAAPRTPNAATTPPTPPSPSHPPGLEQPLNFSLSSRGGTASPELGGNPSQATSPASLQARLSLDVARAAQAMAGGGGRGLSHALAAHYGRSGGGMPPLLPAASLLPHLAHFGLGAAAQEDVEEQRHGHKRPHEDDPEHEHQQQQHAAFWEAAFANRGGGEDRHHHMGPYTQNPPFLEEPRRKQRRYRTTFTTYQLEEMEKVFLKTQYPDVVTREELAMKIGLTEARIQVWFQNRRAKWRKQEKGNHGSAANFLGAPGASYSSLAGKLAAAGGFPGYPRPPPLPPGIASSLASSVSQSDMRFPSSLLHLQNTYSTASSTSTPTLTSPSSTASPPSTAGTPPGIQPFLHMARDHRQQPGAYRYPLLNPLNNPLLYPPSFHALLAQLSAQHKADSAEEDSQETEIDRSDTQETDPPSNGCHDLSADVKEEITEVPVSEDQPAEDVEDEHPFLQRQNSPEQDRTEAPVEPLPPQLPPLVDHKSLAALKALDPYHKIDLQSLENYRRALEARALQARSSQFAAAAHLDAPHWSSRCSPSPPSMVPATATPPPSTHTPPESPSLSEDSTLKRPDYNIDALLKKEA</sequence>
<feature type="compositionally biased region" description="Basic and acidic residues" evidence="7">
    <location>
        <begin position="170"/>
        <end position="181"/>
    </location>
</feature>
<comment type="subcellular location">
    <subcellularLocation>
        <location evidence="1 5 6">Nucleus</location>
    </subcellularLocation>
</comment>
<feature type="compositionally biased region" description="Basic and acidic residues" evidence="7">
    <location>
        <begin position="601"/>
        <end position="618"/>
    </location>
</feature>
<dbReference type="InterPro" id="IPR050649">
    <property type="entry name" value="Paired_Homeobox_TFs"/>
</dbReference>
<protein>
    <recommendedName>
        <fullName evidence="8">Homeobox domain-containing protein</fullName>
    </recommendedName>
</protein>
<dbReference type="FunFam" id="1.10.10.60:FF:000679">
    <property type="entry name" value="Homeobox protein aristaless"/>
    <property type="match status" value="1"/>
</dbReference>
<feature type="region of interest" description="Disordered" evidence="7">
    <location>
        <begin position="427"/>
        <end position="510"/>
    </location>
</feature>
<evidence type="ECO:0000256" key="2">
    <source>
        <dbReference type="ARBA" id="ARBA00023125"/>
    </source>
</evidence>
<accession>A0AAV2PIN7</accession>
<feature type="compositionally biased region" description="Low complexity" evidence="7">
    <location>
        <begin position="351"/>
        <end position="379"/>
    </location>
</feature>
<dbReference type="SMART" id="SM00389">
    <property type="entry name" value="HOX"/>
    <property type="match status" value="1"/>
</dbReference>
<dbReference type="Pfam" id="PF00046">
    <property type="entry name" value="Homeodomain"/>
    <property type="match status" value="1"/>
</dbReference>
<evidence type="ECO:0000256" key="7">
    <source>
        <dbReference type="SAM" id="MobiDB-lite"/>
    </source>
</evidence>
<evidence type="ECO:0000256" key="6">
    <source>
        <dbReference type="RuleBase" id="RU000682"/>
    </source>
</evidence>
<feature type="region of interest" description="Disordered" evidence="7">
    <location>
        <begin position="158"/>
        <end position="182"/>
    </location>
</feature>
<feature type="region of interest" description="Disordered" evidence="7">
    <location>
        <begin position="565"/>
        <end position="618"/>
    </location>
</feature>
<dbReference type="GO" id="GO:0005634">
    <property type="term" value="C:nucleus"/>
    <property type="evidence" value="ECO:0007669"/>
    <property type="project" value="UniProtKB-SubCell"/>
</dbReference>
<evidence type="ECO:0000256" key="5">
    <source>
        <dbReference type="PROSITE-ProRule" id="PRU00108"/>
    </source>
</evidence>
<keyword evidence="2 5" id="KW-0238">DNA-binding</keyword>
<evidence type="ECO:0000256" key="1">
    <source>
        <dbReference type="ARBA" id="ARBA00004123"/>
    </source>
</evidence>
<feature type="DNA-binding region" description="Homeobox" evidence="5">
    <location>
        <begin position="222"/>
        <end position="281"/>
    </location>
</feature>
<dbReference type="PANTHER" id="PTHR24329:SF543">
    <property type="entry name" value="FI01017P-RELATED"/>
    <property type="match status" value="1"/>
</dbReference>
<feature type="region of interest" description="Disordered" evidence="7">
    <location>
        <begin position="1"/>
        <end position="95"/>
    </location>
</feature>
<proteinExistence type="predicted"/>
<evidence type="ECO:0000256" key="3">
    <source>
        <dbReference type="ARBA" id="ARBA00023155"/>
    </source>
</evidence>
<dbReference type="CDD" id="cd00086">
    <property type="entry name" value="homeodomain"/>
    <property type="match status" value="1"/>
</dbReference>
<dbReference type="GO" id="GO:0000981">
    <property type="term" value="F:DNA-binding transcription factor activity, RNA polymerase II-specific"/>
    <property type="evidence" value="ECO:0007669"/>
    <property type="project" value="InterPro"/>
</dbReference>
<feature type="compositionally biased region" description="Pro residues" evidence="7">
    <location>
        <begin position="52"/>
        <end position="61"/>
    </location>
</feature>
<feature type="compositionally biased region" description="Pro residues" evidence="7">
    <location>
        <begin position="27"/>
        <end position="43"/>
    </location>
</feature>
<evidence type="ECO:0000259" key="8">
    <source>
        <dbReference type="PROSITE" id="PS50071"/>
    </source>
</evidence>
<organism evidence="9 10">
    <name type="scientific">Meganyctiphanes norvegica</name>
    <name type="common">Northern krill</name>
    <name type="synonym">Thysanopoda norvegica</name>
    <dbReference type="NCBI Taxonomy" id="48144"/>
    <lineage>
        <taxon>Eukaryota</taxon>
        <taxon>Metazoa</taxon>
        <taxon>Ecdysozoa</taxon>
        <taxon>Arthropoda</taxon>
        <taxon>Crustacea</taxon>
        <taxon>Multicrustacea</taxon>
        <taxon>Malacostraca</taxon>
        <taxon>Eumalacostraca</taxon>
        <taxon>Eucarida</taxon>
        <taxon>Euphausiacea</taxon>
        <taxon>Euphausiidae</taxon>
        <taxon>Meganyctiphanes</taxon>
    </lineage>
</organism>
<keyword evidence="10" id="KW-1185">Reference proteome</keyword>
<dbReference type="EMBL" id="CAXKWB010000143">
    <property type="protein sequence ID" value="CAL4059500.1"/>
    <property type="molecule type" value="Genomic_DNA"/>
</dbReference>
<feature type="compositionally biased region" description="Polar residues" evidence="7">
    <location>
        <begin position="86"/>
        <end position="95"/>
    </location>
</feature>
<reference evidence="9 10" key="1">
    <citation type="submission" date="2024-05" db="EMBL/GenBank/DDBJ databases">
        <authorList>
            <person name="Wallberg A."/>
        </authorList>
    </citation>
    <scope>NUCLEOTIDE SEQUENCE [LARGE SCALE GENOMIC DNA]</scope>
</reference>
<gene>
    <name evidence="9" type="ORF">MNOR_LOCUS622</name>
</gene>
<dbReference type="InterPro" id="IPR000047">
    <property type="entry name" value="HTH_motif"/>
</dbReference>
<feature type="compositionally biased region" description="Pro residues" evidence="7">
    <location>
        <begin position="572"/>
        <end position="594"/>
    </location>
</feature>
<feature type="compositionally biased region" description="Polar residues" evidence="7">
    <location>
        <begin position="68"/>
        <end position="77"/>
    </location>
</feature>
<dbReference type="AlphaFoldDB" id="A0AAV2PIN7"/>
<name>A0AAV2PIN7_MEGNR</name>